<dbReference type="NCBIfam" id="TIGR00225">
    <property type="entry name" value="prc"/>
    <property type="match status" value="1"/>
</dbReference>
<keyword evidence="4 5" id="KW-0720">Serine protease</keyword>
<dbReference type="SMART" id="SM00245">
    <property type="entry name" value="TSPc"/>
    <property type="match status" value="1"/>
</dbReference>
<dbReference type="GO" id="GO:0030288">
    <property type="term" value="C:outer membrane-bounded periplasmic space"/>
    <property type="evidence" value="ECO:0007669"/>
    <property type="project" value="TreeGrafter"/>
</dbReference>
<keyword evidence="9" id="KW-1185">Reference proteome</keyword>
<dbReference type="SMART" id="SM00228">
    <property type="entry name" value="PDZ"/>
    <property type="match status" value="1"/>
</dbReference>
<dbReference type="PROSITE" id="PS50106">
    <property type="entry name" value="PDZ"/>
    <property type="match status" value="1"/>
</dbReference>
<sequence length="664" mass="73832">MRRNVILVAALAATVFLSSFAPIVKEDDKRQQEQQILVAVGKMLIAKHYHPRKIDDIFSTEVWNAYLAQLDPDKQFFLQEDITALEQYRVQLDEEIAGTAPIAFFNAASTLFAQRVAEVATQYQQDLSTPMRFDVKHESWKKPDHYPADKKERAHNGYRYLKYLVLRNLVLLQEQQPLTANKEAAVRQKTQQQLNRSMAGIKVNLTEEKQFNAFVNVIVRTMDPHTDYFPPAAVQSYFNELRNRFIGIGVQLQQEDGITKIVSLEPGGPAEKSGQLHPGDQLLQIGADTATRLTDIDGMMVSEISALIRGEKGTVVKLMLKREAGALETVSLTRDEIVQEEGFARAAIIRDGERKTGYVMLPKFYTDPTGRTDVHCAKDMATAITALKAEKVNGIILDLRSNGGGSLDEVIRMVGLFIKAGPVVQVKDNTGNIVVLKDQDSSLLYDGPLTVMVNEMSASAAEIFAAAIQDYHRGIIIGSSATYGKGTVQSTLPLGPPEAGLLKLTIQQFYRINGGSTQIKGVVPDIVLPDVYDLMKIREKDNADALPWDQIAGAEYTVWNTSRNVQEPATDTIFSAIRQLTQQLSATAAEKPLNLAAYTTQQHARQEVQKKLQQLQKLPAGKELDIIPVNNASIHLMSTENYQTWINKLKPDIYIAAALRNTMP</sequence>
<keyword evidence="2 5" id="KW-0645">Protease</keyword>
<comment type="similarity">
    <text evidence="1 5">Belongs to the peptidase S41A family.</text>
</comment>
<dbReference type="GO" id="GO:0006508">
    <property type="term" value="P:proteolysis"/>
    <property type="evidence" value="ECO:0007669"/>
    <property type="project" value="UniProtKB-KW"/>
</dbReference>
<evidence type="ECO:0000256" key="1">
    <source>
        <dbReference type="ARBA" id="ARBA00009179"/>
    </source>
</evidence>
<feature type="chain" id="PRO_5011497981" evidence="6">
    <location>
        <begin position="22"/>
        <end position="664"/>
    </location>
</feature>
<reference evidence="9" key="1">
    <citation type="submission" date="2016-10" db="EMBL/GenBank/DDBJ databases">
        <authorList>
            <person name="Varghese N."/>
            <person name="Submissions S."/>
        </authorList>
    </citation>
    <scope>NUCLEOTIDE SEQUENCE [LARGE SCALE GENOMIC DNA]</scope>
    <source>
        <strain evidence="9">DSM 3695</strain>
    </source>
</reference>
<evidence type="ECO:0000256" key="4">
    <source>
        <dbReference type="ARBA" id="ARBA00022825"/>
    </source>
</evidence>
<dbReference type="STRING" id="29529.SAMN04488122_2150"/>
<dbReference type="InterPro" id="IPR029045">
    <property type="entry name" value="ClpP/crotonase-like_dom_sf"/>
</dbReference>
<accession>A0A1I0R356</accession>
<dbReference type="InterPro" id="IPR036034">
    <property type="entry name" value="PDZ_sf"/>
</dbReference>
<dbReference type="Pfam" id="PF03572">
    <property type="entry name" value="Peptidase_S41"/>
    <property type="match status" value="1"/>
</dbReference>
<dbReference type="EMBL" id="FOJG01000001">
    <property type="protein sequence ID" value="SEW34796.1"/>
    <property type="molecule type" value="Genomic_DNA"/>
</dbReference>
<dbReference type="Pfam" id="PF00595">
    <property type="entry name" value="PDZ"/>
    <property type="match status" value="1"/>
</dbReference>
<dbReference type="SUPFAM" id="SSF52096">
    <property type="entry name" value="ClpP/crotonase"/>
    <property type="match status" value="1"/>
</dbReference>
<dbReference type="InterPro" id="IPR005151">
    <property type="entry name" value="Tail-specific_protease"/>
</dbReference>
<dbReference type="AlphaFoldDB" id="A0A1I0R356"/>
<feature type="domain" description="PDZ" evidence="7">
    <location>
        <begin position="248"/>
        <end position="323"/>
    </location>
</feature>
<keyword evidence="6" id="KW-0732">Signal</keyword>
<dbReference type="InterPro" id="IPR020992">
    <property type="entry name" value="Tail_Prtase_C"/>
</dbReference>
<gene>
    <name evidence="8" type="ORF">SAMN04488122_2150</name>
</gene>
<dbReference type="SUPFAM" id="SSF50156">
    <property type="entry name" value="PDZ domain-like"/>
    <property type="match status" value="1"/>
</dbReference>
<dbReference type="CDD" id="cd07560">
    <property type="entry name" value="Peptidase_S41_CPP"/>
    <property type="match status" value="1"/>
</dbReference>
<protein>
    <submittedName>
        <fullName evidence="8">Carboxyl-terminal processing protease</fullName>
    </submittedName>
</protein>
<proteinExistence type="inferred from homology"/>
<evidence type="ECO:0000256" key="3">
    <source>
        <dbReference type="ARBA" id="ARBA00022801"/>
    </source>
</evidence>
<dbReference type="InterPro" id="IPR004447">
    <property type="entry name" value="Peptidase_S41A"/>
</dbReference>
<evidence type="ECO:0000259" key="7">
    <source>
        <dbReference type="PROSITE" id="PS50106"/>
    </source>
</evidence>
<dbReference type="Gene3D" id="2.30.42.10">
    <property type="match status" value="1"/>
</dbReference>
<evidence type="ECO:0000256" key="6">
    <source>
        <dbReference type="SAM" id="SignalP"/>
    </source>
</evidence>
<organism evidence="8 9">
    <name type="scientific">Chitinophaga arvensicola</name>
    <dbReference type="NCBI Taxonomy" id="29529"/>
    <lineage>
        <taxon>Bacteria</taxon>
        <taxon>Pseudomonadati</taxon>
        <taxon>Bacteroidota</taxon>
        <taxon>Chitinophagia</taxon>
        <taxon>Chitinophagales</taxon>
        <taxon>Chitinophagaceae</taxon>
        <taxon>Chitinophaga</taxon>
    </lineage>
</organism>
<dbReference type="OrthoDB" id="9812068at2"/>
<dbReference type="PANTHER" id="PTHR32060:SF22">
    <property type="entry name" value="CARBOXYL-TERMINAL-PROCESSING PEPTIDASE 3, CHLOROPLASTIC"/>
    <property type="match status" value="1"/>
</dbReference>
<dbReference type="GO" id="GO:0008236">
    <property type="term" value="F:serine-type peptidase activity"/>
    <property type="evidence" value="ECO:0007669"/>
    <property type="project" value="UniProtKB-KW"/>
</dbReference>
<evidence type="ECO:0000313" key="8">
    <source>
        <dbReference type="EMBL" id="SEW34796.1"/>
    </source>
</evidence>
<dbReference type="Pfam" id="PF11818">
    <property type="entry name" value="DUF3340"/>
    <property type="match status" value="1"/>
</dbReference>
<keyword evidence="3 5" id="KW-0378">Hydrolase</keyword>
<dbReference type="Gene3D" id="3.90.226.10">
    <property type="entry name" value="2-enoyl-CoA Hydratase, Chain A, domain 1"/>
    <property type="match status" value="1"/>
</dbReference>
<dbReference type="Proteomes" id="UP000199310">
    <property type="component" value="Unassembled WGS sequence"/>
</dbReference>
<dbReference type="Pfam" id="PF17804">
    <property type="entry name" value="TSP_NTD"/>
    <property type="match status" value="1"/>
</dbReference>
<evidence type="ECO:0000313" key="9">
    <source>
        <dbReference type="Proteomes" id="UP000199310"/>
    </source>
</evidence>
<dbReference type="GO" id="GO:0007165">
    <property type="term" value="P:signal transduction"/>
    <property type="evidence" value="ECO:0007669"/>
    <property type="project" value="TreeGrafter"/>
</dbReference>
<dbReference type="GO" id="GO:0004175">
    <property type="term" value="F:endopeptidase activity"/>
    <property type="evidence" value="ECO:0007669"/>
    <property type="project" value="TreeGrafter"/>
</dbReference>
<feature type="signal peptide" evidence="6">
    <location>
        <begin position="1"/>
        <end position="21"/>
    </location>
</feature>
<evidence type="ECO:0000256" key="5">
    <source>
        <dbReference type="RuleBase" id="RU004404"/>
    </source>
</evidence>
<dbReference type="InterPro" id="IPR040573">
    <property type="entry name" value="TSP_N"/>
</dbReference>
<evidence type="ECO:0000256" key="2">
    <source>
        <dbReference type="ARBA" id="ARBA00022670"/>
    </source>
</evidence>
<dbReference type="CDD" id="cd06782">
    <property type="entry name" value="cpPDZ_CPP-like"/>
    <property type="match status" value="1"/>
</dbReference>
<name>A0A1I0R356_9BACT</name>
<dbReference type="RefSeq" id="WP_089894294.1">
    <property type="nucleotide sequence ID" value="NZ_FOJG01000001.1"/>
</dbReference>
<dbReference type="InterPro" id="IPR001478">
    <property type="entry name" value="PDZ"/>
</dbReference>
<dbReference type="PANTHER" id="PTHR32060">
    <property type="entry name" value="TAIL-SPECIFIC PROTEASE"/>
    <property type="match status" value="1"/>
</dbReference>